<comment type="PTM">
    <text evidence="11">Topaquinone (TPQ) is generated by copper-dependent autoxidation of a specific tyrosyl residue.</text>
</comment>
<feature type="domain" description="Copper amine oxidase N2-terminal" evidence="13">
    <location>
        <begin position="5"/>
        <end position="93"/>
    </location>
</feature>
<comment type="similarity">
    <text evidence="4 11">Belongs to the copper/topaquinone oxidase family.</text>
</comment>
<evidence type="ECO:0000256" key="1">
    <source>
        <dbReference type="ARBA" id="ARBA00001935"/>
    </source>
</evidence>
<evidence type="ECO:0000313" key="15">
    <source>
        <dbReference type="EMBL" id="KXZ45138.1"/>
    </source>
</evidence>
<dbReference type="GO" id="GO:0048038">
    <property type="term" value="F:quinone binding"/>
    <property type="evidence" value="ECO:0007669"/>
    <property type="project" value="InterPro"/>
</dbReference>
<dbReference type="Gene3D" id="3.10.450.40">
    <property type="match status" value="2"/>
</dbReference>
<dbReference type="GO" id="GO:0005507">
    <property type="term" value="F:copper ion binding"/>
    <property type="evidence" value="ECO:0007669"/>
    <property type="project" value="InterPro"/>
</dbReference>
<evidence type="ECO:0000256" key="9">
    <source>
        <dbReference type="ARBA" id="ARBA00023008"/>
    </source>
</evidence>
<dbReference type="AlphaFoldDB" id="A0A150G5P8"/>
<name>A0A150G5P8_GONPE</name>
<evidence type="ECO:0000256" key="3">
    <source>
        <dbReference type="ARBA" id="ARBA00001947"/>
    </source>
</evidence>
<evidence type="ECO:0000313" key="16">
    <source>
        <dbReference type="Proteomes" id="UP000075714"/>
    </source>
</evidence>
<dbReference type="Pfam" id="PF01179">
    <property type="entry name" value="Cu_amine_oxid"/>
    <property type="match status" value="1"/>
</dbReference>
<gene>
    <name evidence="15" type="ORF">GPECTOR_58g587</name>
</gene>
<dbReference type="SUPFAM" id="SSF54416">
    <property type="entry name" value="Amine oxidase N-terminal region"/>
    <property type="match status" value="2"/>
</dbReference>
<keyword evidence="16" id="KW-1185">Reference proteome</keyword>
<dbReference type="InterPro" id="IPR036460">
    <property type="entry name" value="Cu_amine_oxidase_C_sf"/>
</dbReference>
<reference evidence="16" key="1">
    <citation type="journal article" date="2016" name="Nat. Commun.">
        <title>The Gonium pectorale genome demonstrates co-option of cell cycle regulation during the evolution of multicellularity.</title>
        <authorList>
            <person name="Hanschen E.R."/>
            <person name="Marriage T.N."/>
            <person name="Ferris P.J."/>
            <person name="Hamaji T."/>
            <person name="Toyoda A."/>
            <person name="Fujiyama A."/>
            <person name="Neme R."/>
            <person name="Noguchi H."/>
            <person name="Minakuchi Y."/>
            <person name="Suzuki M."/>
            <person name="Kawai-Toyooka H."/>
            <person name="Smith D.R."/>
            <person name="Sparks H."/>
            <person name="Anderson J."/>
            <person name="Bakaric R."/>
            <person name="Luria V."/>
            <person name="Karger A."/>
            <person name="Kirschner M.W."/>
            <person name="Durand P.M."/>
            <person name="Michod R.E."/>
            <person name="Nozaki H."/>
            <person name="Olson B.J."/>
        </authorList>
    </citation>
    <scope>NUCLEOTIDE SEQUENCE [LARGE SCALE GENOMIC DNA]</scope>
    <source>
        <strain evidence="16">NIES-2863</strain>
    </source>
</reference>
<proteinExistence type="inferred from homology"/>
<dbReference type="Pfam" id="PF02727">
    <property type="entry name" value="Cu_amine_oxidN2"/>
    <property type="match status" value="1"/>
</dbReference>
<evidence type="ECO:0000256" key="5">
    <source>
        <dbReference type="ARBA" id="ARBA00011738"/>
    </source>
</evidence>
<feature type="domain" description="Copper amine oxidase N3-terminal" evidence="14">
    <location>
        <begin position="112"/>
        <end position="196"/>
    </location>
</feature>
<comment type="caution">
    <text evidence="15">The sequence shown here is derived from an EMBL/GenBank/DDBJ whole genome shotgun (WGS) entry which is preliminary data.</text>
</comment>
<dbReference type="GO" id="GO:0008131">
    <property type="term" value="F:primary methylamine oxidase activity"/>
    <property type="evidence" value="ECO:0007669"/>
    <property type="project" value="InterPro"/>
</dbReference>
<evidence type="ECO:0000259" key="12">
    <source>
        <dbReference type="Pfam" id="PF01179"/>
    </source>
</evidence>
<evidence type="ECO:0000256" key="4">
    <source>
        <dbReference type="ARBA" id="ARBA00007983"/>
    </source>
</evidence>
<sequence>MLAGHPLDPLNSDEIREAAAICRAYAEQQGVDGLRFNVISLQEPPKAQLLAYTKDPSAGAPPRRAFCILQLPGLAGVIEAVVQLGAGKEPSAQPVVSWDKVEGVHALASPDDCFEAEAIAKADPRVVQLLRERYGVADLDLVCCDPWSIHASPVDERAIQCFMYLKTCPEDNAYAHPLDMTPIVSMDSRTVIRIDLPYKGPEVEWNKVNNNYHTALQTEVRTDLKPLNVVQPEGPSFTVDGNLVRWHNWSFRLGFNYREGVVLHDVRYSYEGRERPVMHRISLVEMAVPYADPREPYVRKCAFDVGDYGLGYCTFPLTLGCDCLGHIHYFDATLPNSKGEPVTLHKAICMHEEDTGLLYKHVD</sequence>
<evidence type="ECO:0000256" key="11">
    <source>
        <dbReference type="RuleBase" id="RU000672"/>
    </source>
</evidence>
<dbReference type="Gene3D" id="2.70.98.20">
    <property type="entry name" value="Copper amine oxidase, catalytic domain"/>
    <property type="match status" value="1"/>
</dbReference>
<comment type="cofactor">
    <cofactor evidence="11">
        <name>Cu cation</name>
        <dbReference type="ChEBI" id="CHEBI:23378"/>
    </cofactor>
    <text evidence="11">Contains 1 topaquinone per subunit.</text>
</comment>
<evidence type="ECO:0000259" key="14">
    <source>
        <dbReference type="Pfam" id="PF02728"/>
    </source>
</evidence>
<dbReference type="EMBL" id="LSYV01000059">
    <property type="protein sequence ID" value="KXZ45138.1"/>
    <property type="molecule type" value="Genomic_DNA"/>
</dbReference>
<comment type="cofactor">
    <cofactor evidence="3">
        <name>Zn(2+)</name>
        <dbReference type="ChEBI" id="CHEBI:29105"/>
    </cofactor>
</comment>
<dbReference type="OrthoDB" id="5379943at2759"/>
<accession>A0A150G5P8</accession>
<evidence type="ECO:0000256" key="10">
    <source>
        <dbReference type="ARBA" id="ARBA00023211"/>
    </source>
</evidence>
<evidence type="ECO:0000259" key="13">
    <source>
        <dbReference type="Pfam" id="PF02727"/>
    </source>
</evidence>
<organism evidence="15 16">
    <name type="scientific">Gonium pectorale</name>
    <name type="common">Green alga</name>
    <dbReference type="NCBI Taxonomy" id="33097"/>
    <lineage>
        <taxon>Eukaryota</taxon>
        <taxon>Viridiplantae</taxon>
        <taxon>Chlorophyta</taxon>
        <taxon>core chlorophytes</taxon>
        <taxon>Chlorophyceae</taxon>
        <taxon>CS clade</taxon>
        <taxon>Chlamydomonadales</taxon>
        <taxon>Volvocaceae</taxon>
        <taxon>Gonium</taxon>
    </lineage>
</organism>
<protein>
    <recommendedName>
        <fullName evidence="11">Amine oxidase</fullName>
        <ecNumber evidence="11">1.4.3.-</ecNumber>
    </recommendedName>
</protein>
<comment type="cofactor">
    <cofactor evidence="1">
        <name>Cu cation</name>
        <dbReference type="ChEBI" id="CHEBI:23378"/>
    </cofactor>
</comment>
<dbReference type="PANTHER" id="PTHR10638">
    <property type="entry name" value="COPPER AMINE OXIDASE"/>
    <property type="match status" value="1"/>
</dbReference>
<keyword evidence="9 11" id="KW-0186">Copper</keyword>
<feature type="domain" description="Copper amine oxidase catalytic" evidence="12">
    <location>
        <begin position="227"/>
        <end position="363"/>
    </location>
</feature>
<dbReference type="PANTHER" id="PTHR10638:SF86">
    <property type="entry name" value="COPPER AMINE OXIDASE 1-RELATED"/>
    <property type="match status" value="1"/>
</dbReference>
<dbReference type="GO" id="GO:0009308">
    <property type="term" value="P:amine metabolic process"/>
    <property type="evidence" value="ECO:0007669"/>
    <property type="project" value="UniProtKB-UniRule"/>
</dbReference>
<dbReference type="InterPro" id="IPR000269">
    <property type="entry name" value="Cu_amine_oxidase"/>
</dbReference>
<evidence type="ECO:0000256" key="7">
    <source>
        <dbReference type="ARBA" id="ARBA00022772"/>
    </source>
</evidence>
<dbReference type="STRING" id="33097.A0A150G5P8"/>
<dbReference type="InterPro" id="IPR015798">
    <property type="entry name" value="Cu_amine_oxidase_C"/>
</dbReference>
<dbReference type="EC" id="1.4.3.-" evidence="11"/>
<keyword evidence="8 11" id="KW-0560">Oxidoreductase</keyword>
<dbReference type="Pfam" id="PF02728">
    <property type="entry name" value="Cu_amine_oxidN3"/>
    <property type="match status" value="1"/>
</dbReference>
<keyword evidence="6 11" id="KW-0479">Metal-binding</keyword>
<dbReference type="SUPFAM" id="SSF49998">
    <property type="entry name" value="Amine oxidase catalytic domain"/>
    <property type="match status" value="1"/>
</dbReference>
<dbReference type="InterPro" id="IPR015800">
    <property type="entry name" value="Cu_amine_oxidase_N2"/>
</dbReference>
<comment type="subunit">
    <text evidence="5">Homodimer.</text>
</comment>
<evidence type="ECO:0000256" key="8">
    <source>
        <dbReference type="ARBA" id="ARBA00023002"/>
    </source>
</evidence>
<dbReference type="Proteomes" id="UP000075714">
    <property type="component" value="Unassembled WGS sequence"/>
</dbReference>
<evidence type="ECO:0000256" key="2">
    <source>
        <dbReference type="ARBA" id="ARBA00001936"/>
    </source>
</evidence>
<comment type="cofactor">
    <cofactor evidence="2">
        <name>Mn(2+)</name>
        <dbReference type="ChEBI" id="CHEBI:29035"/>
    </cofactor>
</comment>
<keyword evidence="10" id="KW-0464">Manganese</keyword>
<dbReference type="InterPro" id="IPR015802">
    <property type="entry name" value="Cu_amine_oxidase_N3"/>
</dbReference>
<evidence type="ECO:0000256" key="6">
    <source>
        <dbReference type="ARBA" id="ARBA00022723"/>
    </source>
</evidence>
<dbReference type="InterPro" id="IPR016182">
    <property type="entry name" value="Cu_amine_oxidase_N-reg"/>
</dbReference>
<keyword evidence="7 11" id="KW-0801">TPQ</keyword>